<protein>
    <recommendedName>
        <fullName evidence="1">Parvulin-like PPIase</fullName>
    </recommendedName>
    <alternativeName>
        <fullName evidence="3">Peptidyl-prolyl cis-trans isomerase plp</fullName>
    </alternativeName>
    <alternativeName>
        <fullName evidence="4">Rotamase plp</fullName>
    </alternativeName>
</protein>
<dbReference type="PATRIC" id="fig|1461693.3.peg.736"/>
<dbReference type="eggNOG" id="COG0760">
    <property type="taxonomic scope" value="Bacteria"/>
</dbReference>
<dbReference type="AlphaFoldDB" id="A0A058ZQI7"/>
<evidence type="ECO:0000259" key="6">
    <source>
        <dbReference type="PROSITE" id="PS50198"/>
    </source>
</evidence>
<keyword evidence="2" id="KW-0732">Signal</keyword>
<reference evidence="7 8" key="1">
    <citation type="submission" date="2013-04" db="EMBL/GenBank/DDBJ databases">
        <title>Shimia sp. 22II-S11-Z10 Genome Sequencing.</title>
        <authorList>
            <person name="Lai Q."/>
            <person name="Li G."/>
            <person name="Shao Z."/>
        </authorList>
    </citation>
    <scope>NUCLEOTIDE SEQUENCE [LARGE SCALE GENOMIC DNA]</scope>
    <source>
        <strain evidence="8">22II-S11-Z10</strain>
    </source>
</reference>
<accession>A0A058ZQI7</accession>
<dbReference type="InterPro" id="IPR027304">
    <property type="entry name" value="Trigger_fact/SurA_dom_sf"/>
</dbReference>
<dbReference type="STRING" id="1461693.ATO10_03570"/>
<dbReference type="Proteomes" id="UP000024836">
    <property type="component" value="Unassembled WGS sequence"/>
</dbReference>
<evidence type="ECO:0000256" key="2">
    <source>
        <dbReference type="ARBA" id="ARBA00022729"/>
    </source>
</evidence>
<dbReference type="SUPFAM" id="SSF54534">
    <property type="entry name" value="FKBP-like"/>
    <property type="match status" value="1"/>
</dbReference>
<dbReference type="EMBL" id="AQQY01000001">
    <property type="protein sequence ID" value="KCV83808.1"/>
    <property type="molecule type" value="Genomic_DNA"/>
</dbReference>
<keyword evidence="5 7" id="KW-0413">Isomerase</keyword>
<dbReference type="Gene3D" id="1.10.4030.10">
    <property type="entry name" value="Porin chaperone SurA, peptide-binding domain"/>
    <property type="match status" value="1"/>
</dbReference>
<dbReference type="GO" id="GO:0003755">
    <property type="term" value="F:peptidyl-prolyl cis-trans isomerase activity"/>
    <property type="evidence" value="ECO:0007669"/>
    <property type="project" value="UniProtKB-KW"/>
</dbReference>
<sequence>MAGIGAVAQEGGPFAPRLIINDKAITNWEVDQRVQFLRLLNAPGNLEEEALNALIEDRLRDHAAAQLGIEPSQEEIAAGMAEFAGRANLTTEKFIGELNKVGIAGETFRDFVAPSIAWRAVVRARFAGRLNVTEAEIDRAITLSTQQGNARVLLAEIILRADTPEFKAQAEELAQQLSQSIDSTAEFSAAARKYSASRTAGAGGRTPWIDLANLPPQISGQVLSLAPGAVTDPIPIPNAIALFQLRALEENDPTEPETLAVEYARYLMPADETQRAQKVLSQIDTCDDLYGVAKGEPEQNLIREAVAVAELPADVALELAKMDNDEAILLPGNGNLSVLMLCGRTPTLGEDIDRDAIRLRLTNQRLVSYADGLMEELKADAIIRQP</sequence>
<dbReference type="PROSITE" id="PS50198">
    <property type="entry name" value="PPIC_PPIASE_2"/>
    <property type="match status" value="1"/>
</dbReference>
<dbReference type="InterPro" id="IPR046357">
    <property type="entry name" value="PPIase_dom_sf"/>
</dbReference>
<evidence type="ECO:0000256" key="4">
    <source>
        <dbReference type="ARBA" id="ARBA00031484"/>
    </source>
</evidence>
<dbReference type="InterPro" id="IPR050280">
    <property type="entry name" value="OMP_Chaperone_SurA"/>
</dbReference>
<proteinExistence type="predicted"/>
<dbReference type="Gene3D" id="3.10.50.40">
    <property type="match status" value="1"/>
</dbReference>
<name>A0A058ZQI7_9RHOB</name>
<keyword evidence="5" id="KW-0697">Rotamase</keyword>
<evidence type="ECO:0000256" key="5">
    <source>
        <dbReference type="PROSITE-ProRule" id="PRU00278"/>
    </source>
</evidence>
<dbReference type="SUPFAM" id="SSF109998">
    <property type="entry name" value="Triger factor/SurA peptide-binding domain-like"/>
    <property type="match status" value="1"/>
</dbReference>
<gene>
    <name evidence="7" type="ORF">ATO10_03570</name>
</gene>
<dbReference type="InterPro" id="IPR000297">
    <property type="entry name" value="PPIase_PpiC"/>
</dbReference>
<feature type="domain" description="PpiC" evidence="6">
    <location>
        <begin position="149"/>
        <end position="247"/>
    </location>
</feature>
<evidence type="ECO:0000256" key="3">
    <source>
        <dbReference type="ARBA" id="ARBA00030642"/>
    </source>
</evidence>
<dbReference type="PANTHER" id="PTHR47637:SF1">
    <property type="entry name" value="CHAPERONE SURA"/>
    <property type="match status" value="1"/>
</dbReference>
<dbReference type="Pfam" id="PF00639">
    <property type="entry name" value="Rotamase"/>
    <property type="match status" value="1"/>
</dbReference>
<evidence type="ECO:0000313" key="8">
    <source>
        <dbReference type="Proteomes" id="UP000024836"/>
    </source>
</evidence>
<organism evidence="7 8">
    <name type="scientific">Actibacterium atlanticum</name>
    <dbReference type="NCBI Taxonomy" id="1461693"/>
    <lineage>
        <taxon>Bacteria</taxon>
        <taxon>Pseudomonadati</taxon>
        <taxon>Pseudomonadota</taxon>
        <taxon>Alphaproteobacteria</taxon>
        <taxon>Rhodobacterales</taxon>
        <taxon>Roseobacteraceae</taxon>
        <taxon>Actibacterium</taxon>
    </lineage>
</organism>
<keyword evidence="8" id="KW-1185">Reference proteome</keyword>
<evidence type="ECO:0000313" key="7">
    <source>
        <dbReference type="EMBL" id="KCV83808.1"/>
    </source>
</evidence>
<dbReference type="PANTHER" id="PTHR47637">
    <property type="entry name" value="CHAPERONE SURA"/>
    <property type="match status" value="1"/>
</dbReference>
<evidence type="ECO:0000256" key="1">
    <source>
        <dbReference type="ARBA" id="ARBA00018370"/>
    </source>
</evidence>
<comment type="caution">
    <text evidence="7">The sequence shown here is derived from an EMBL/GenBank/DDBJ whole genome shotgun (WGS) entry which is preliminary data.</text>
</comment>